<name>A0AAV2PH25_MEGNR</name>
<dbReference type="Pfam" id="PF01399">
    <property type="entry name" value="PCI"/>
    <property type="match status" value="1"/>
</dbReference>
<feature type="compositionally biased region" description="Polar residues" evidence="1">
    <location>
        <begin position="236"/>
        <end position="257"/>
    </location>
</feature>
<sequence length="748" mass="82504">MTSRRKNKKDIASEDGSSSSRASQSPSSVTSTGRPKRSRTSTASSNESPSSPPRKGKRNASADSDQELVTPRKGGRGRGRSTPSKTTPIKESPAPKGRGRGRRGSIDSNASSIGGSSVISAASTPSTRRSGRNRRGSSSSEVSVLSDVSITPPDSTVQQTGRGRKRGATKSPTVVAKKTNGNSPSSKSTPRKRGRASPESSPVDNSSEKNGHSSRKGRRKGTVAESPPEKVLDGGTDNSLENSKGLNNENDLSTKNGKNVLENHDDSSQVQNACKRRLSNGTASDIEVSPDRKPKPDKRIKPVETIVNDVISKSEKSGGVPPAKSKCDIDIKSDKKESVNSKDDDDMDTLTVFDKMLSDFELSDEQTKEIIALIPRDIQDGQEELLIEKIVPILIGGAGKNIKHMNAPRFNKFLRQLLNRYCDLDCNVEKKYDLCQKCVEWAREKKVVNLRHELEVATMELYYKTGEFRKAEVMANAIYNETKKLQDKEKNVKACLCLSQSYQAMGNISKARANITTAKTEALNIYTPPNMQGELDMQSGSMDPRVSKGGDIKINFEFFKKSKSGFSGDSGVLKSFFFTFANSKIMIQEADEGEKIVRSSSHLADIDEGVEAMLSISKAATMSSLKEFKTYREKYAIHLEGDPVVASVLNELYTSMMEKNMLKIIMPYERVQITQVAELINLPREEVERRLSQMILDKRLSAQLDHRDDCLYLYNSQDKDIVYSSALETLTHLDKTVTHLNHKVKKLL</sequence>
<evidence type="ECO:0000313" key="3">
    <source>
        <dbReference type="EMBL" id="CAL4059409.1"/>
    </source>
</evidence>
<accession>A0AAV2PH25</accession>
<evidence type="ECO:0000313" key="4">
    <source>
        <dbReference type="Proteomes" id="UP001497623"/>
    </source>
</evidence>
<feature type="compositionally biased region" description="Basic and acidic residues" evidence="1">
    <location>
        <begin position="289"/>
        <end position="301"/>
    </location>
</feature>
<proteinExistence type="predicted"/>
<keyword evidence="4" id="KW-1185">Reference proteome</keyword>
<protein>
    <recommendedName>
        <fullName evidence="2">PCI domain-containing protein</fullName>
    </recommendedName>
</protein>
<feature type="compositionally biased region" description="Low complexity" evidence="1">
    <location>
        <begin position="14"/>
        <end position="31"/>
    </location>
</feature>
<feature type="compositionally biased region" description="Low complexity" evidence="1">
    <location>
        <begin position="40"/>
        <end position="49"/>
    </location>
</feature>
<dbReference type="SMART" id="SM00088">
    <property type="entry name" value="PINT"/>
    <property type="match status" value="1"/>
</dbReference>
<feature type="domain" description="PCI" evidence="2">
    <location>
        <begin position="551"/>
        <end position="718"/>
    </location>
</feature>
<dbReference type="InterPro" id="IPR036390">
    <property type="entry name" value="WH_DNA-bd_sf"/>
</dbReference>
<dbReference type="PANTHER" id="PTHR10678">
    <property type="entry name" value="26S PROTEASOME NON-ATPASE REGULATORY SUBUNIT 11/COP9 SIGNALOSOME COMPLEX SUBUNIT 2"/>
    <property type="match status" value="1"/>
</dbReference>
<feature type="compositionally biased region" description="Polar residues" evidence="1">
    <location>
        <begin position="179"/>
        <end position="188"/>
    </location>
</feature>
<dbReference type="EMBL" id="CAXKWB010000121">
    <property type="protein sequence ID" value="CAL4059409.1"/>
    <property type="molecule type" value="Genomic_DNA"/>
</dbReference>
<organism evidence="3 4">
    <name type="scientific">Meganyctiphanes norvegica</name>
    <name type="common">Northern krill</name>
    <name type="synonym">Thysanopoda norvegica</name>
    <dbReference type="NCBI Taxonomy" id="48144"/>
    <lineage>
        <taxon>Eukaryota</taxon>
        <taxon>Metazoa</taxon>
        <taxon>Ecdysozoa</taxon>
        <taxon>Arthropoda</taxon>
        <taxon>Crustacea</taxon>
        <taxon>Multicrustacea</taxon>
        <taxon>Malacostraca</taxon>
        <taxon>Eumalacostraca</taxon>
        <taxon>Eucarida</taxon>
        <taxon>Euphausiacea</taxon>
        <taxon>Euphausiidae</taxon>
        <taxon>Meganyctiphanes</taxon>
    </lineage>
</organism>
<gene>
    <name evidence="3" type="ORF">MNOR_LOCUS531</name>
</gene>
<dbReference type="InterPro" id="IPR000717">
    <property type="entry name" value="PCI_dom"/>
</dbReference>
<feature type="compositionally biased region" description="Low complexity" evidence="1">
    <location>
        <begin position="106"/>
        <end position="128"/>
    </location>
</feature>
<feature type="compositionally biased region" description="Low complexity" evidence="1">
    <location>
        <begin position="136"/>
        <end position="149"/>
    </location>
</feature>
<dbReference type="Proteomes" id="UP001497623">
    <property type="component" value="Unassembled WGS sequence"/>
</dbReference>
<dbReference type="Gene3D" id="1.25.40.570">
    <property type="match status" value="1"/>
</dbReference>
<dbReference type="SUPFAM" id="SSF46785">
    <property type="entry name" value="Winged helix' DNA-binding domain"/>
    <property type="match status" value="1"/>
</dbReference>
<evidence type="ECO:0000259" key="2">
    <source>
        <dbReference type="PROSITE" id="PS50250"/>
    </source>
</evidence>
<evidence type="ECO:0000256" key="1">
    <source>
        <dbReference type="SAM" id="MobiDB-lite"/>
    </source>
</evidence>
<feature type="compositionally biased region" description="Basic residues" evidence="1">
    <location>
        <begin position="212"/>
        <end position="221"/>
    </location>
</feature>
<dbReference type="InterPro" id="IPR050871">
    <property type="entry name" value="26S_Proteasome/COP9_Components"/>
</dbReference>
<dbReference type="AlphaFoldDB" id="A0AAV2PH25"/>
<reference evidence="3 4" key="1">
    <citation type="submission" date="2024-05" db="EMBL/GenBank/DDBJ databases">
        <authorList>
            <person name="Wallberg A."/>
        </authorList>
    </citation>
    <scope>NUCLEOTIDE SEQUENCE [LARGE SCALE GENOMIC DNA]</scope>
</reference>
<feature type="compositionally biased region" description="Polar residues" evidence="1">
    <location>
        <begin position="152"/>
        <end position="161"/>
    </location>
</feature>
<comment type="caution">
    <text evidence="3">The sequence shown here is derived from an EMBL/GenBank/DDBJ whole genome shotgun (WGS) entry which is preliminary data.</text>
</comment>
<dbReference type="PROSITE" id="PS50250">
    <property type="entry name" value="PCI"/>
    <property type="match status" value="1"/>
</dbReference>
<feature type="region of interest" description="Disordered" evidence="1">
    <location>
        <begin position="1"/>
        <end position="301"/>
    </location>
</feature>